<protein>
    <submittedName>
        <fullName evidence="1">Uncharacterized protein</fullName>
    </submittedName>
</protein>
<proteinExistence type="predicted"/>
<evidence type="ECO:0000313" key="2">
    <source>
        <dbReference type="Proteomes" id="UP000275385"/>
    </source>
</evidence>
<organism evidence="1 2">
    <name type="scientific">Coniochaeta pulveracea</name>
    <dbReference type="NCBI Taxonomy" id="177199"/>
    <lineage>
        <taxon>Eukaryota</taxon>
        <taxon>Fungi</taxon>
        <taxon>Dikarya</taxon>
        <taxon>Ascomycota</taxon>
        <taxon>Pezizomycotina</taxon>
        <taxon>Sordariomycetes</taxon>
        <taxon>Sordariomycetidae</taxon>
        <taxon>Coniochaetales</taxon>
        <taxon>Coniochaetaceae</taxon>
        <taxon>Coniochaeta</taxon>
    </lineage>
</organism>
<evidence type="ECO:0000313" key="1">
    <source>
        <dbReference type="EMBL" id="RKU46663.1"/>
    </source>
</evidence>
<dbReference type="Proteomes" id="UP000275385">
    <property type="component" value="Unassembled WGS sequence"/>
</dbReference>
<gene>
    <name evidence="1" type="ORF">DL546_008227</name>
</gene>
<name>A0A420YFJ2_9PEZI</name>
<dbReference type="EMBL" id="QVQW01000013">
    <property type="protein sequence ID" value="RKU46663.1"/>
    <property type="molecule type" value="Genomic_DNA"/>
</dbReference>
<keyword evidence="2" id="KW-1185">Reference proteome</keyword>
<sequence>MLLAYLQDKAMVGSLVPSPWSLDGTECLAYPLTHWFLGYGSFIYYSNSTKLATLPHLYRSAVKQQTTRIFANPQEFVLKLSRRPSLHLPSNKSFTMAISTIMKLASLFLGLAAAVPAATGTDPAVVTGVTTPDTSPVPDPNINSQNFYLVCPGRHTHTCAYRDGTYCDQLGILHSRAAWCFNNCYCESSCMYRRGVWQCKIVDANGNEIWTDDVVSSTANEREETAGSE</sequence>
<comment type="caution">
    <text evidence="1">The sequence shown here is derived from an EMBL/GenBank/DDBJ whole genome shotgun (WGS) entry which is preliminary data.</text>
</comment>
<accession>A0A420YFJ2</accession>
<reference evidence="1 2" key="1">
    <citation type="submission" date="2018-08" db="EMBL/GenBank/DDBJ databases">
        <title>Draft genome of the lignicolous fungus Coniochaeta pulveracea.</title>
        <authorList>
            <person name="Borstlap C.J."/>
            <person name="De Witt R.N."/>
            <person name="Botha A."/>
            <person name="Volschenk H."/>
        </authorList>
    </citation>
    <scope>NUCLEOTIDE SEQUENCE [LARGE SCALE GENOMIC DNA]</scope>
    <source>
        <strain evidence="1 2">CAB683</strain>
    </source>
</reference>
<dbReference type="AlphaFoldDB" id="A0A420YFJ2"/>